<reference evidence="1" key="1">
    <citation type="submission" date="2022-03" db="EMBL/GenBank/DDBJ databases">
        <title>A functionally conserved STORR gene fusion in Papaver species that diverged 16.8 million years ago.</title>
        <authorList>
            <person name="Catania T."/>
        </authorList>
    </citation>
    <scope>NUCLEOTIDE SEQUENCE</scope>
    <source>
        <strain evidence="1">S-191538</strain>
    </source>
</reference>
<protein>
    <submittedName>
        <fullName evidence="1">Uncharacterized protein</fullName>
    </submittedName>
</protein>
<dbReference type="AlphaFoldDB" id="A0AA42AZZ8"/>
<comment type="caution">
    <text evidence="1">The sequence shown here is derived from an EMBL/GenBank/DDBJ whole genome shotgun (WGS) entry which is preliminary data.</text>
</comment>
<feature type="non-terminal residue" evidence="1">
    <location>
        <position position="1"/>
    </location>
</feature>
<evidence type="ECO:0000313" key="1">
    <source>
        <dbReference type="EMBL" id="MCL7046452.1"/>
    </source>
</evidence>
<gene>
    <name evidence="1" type="ORF">MKW94_024240</name>
</gene>
<proteinExistence type="predicted"/>
<sequence length="67" mass="7931">MRISFYCFLNIQQLDMLTKSSLKNPTFGTCCLEGKIKLPNLREPPEELKRLYEGSDELAKSFRRYIR</sequence>
<accession>A0AA42AZZ8</accession>
<keyword evidence="2" id="KW-1185">Reference proteome</keyword>
<dbReference type="Proteomes" id="UP001177140">
    <property type="component" value="Unassembled WGS sequence"/>
</dbReference>
<name>A0AA42AZZ8_PAPNU</name>
<evidence type="ECO:0000313" key="2">
    <source>
        <dbReference type="Proteomes" id="UP001177140"/>
    </source>
</evidence>
<organism evidence="1 2">
    <name type="scientific">Papaver nudicaule</name>
    <name type="common">Iceland poppy</name>
    <dbReference type="NCBI Taxonomy" id="74823"/>
    <lineage>
        <taxon>Eukaryota</taxon>
        <taxon>Viridiplantae</taxon>
        <taxon>Streptophyta</taxon>
        <taxon>Embryophyta</taxon>
        <taxon>Tracheophyta</taxon>
        <taxon>Spermatophyta</taxon>
        <taxon>Magnoliopsida</taxon>
        <taxon>Ranunculales</taxon>
        <taxon>Papaveraceae</taxon>
        <taxon>Papaveroideae</taxon>
        <taxon>Papaver</taxon>
    </lineage>
</organism>
<dbReference type="EMBL" id="JAJJMA010281366">
    <property type="protein sequence ID" value="MCL7046452.1"/>
    <property type="molecule type" value="Genomic_DNA"/>
</dbReference>